<evidence type="ECO:0000313" key="2">
    <source>
        <dbReference type="Proteomes" id="UP000789759"/>
    </source>
</evidence>
<gene>
    <name evidence="1" type="ORF">CPELLU_LOCUS3378</name>
</gene>
<dbReference type="Proteomes" id="UP000789759">
    <property type="component" value="Unassembled WGS sequence"/>
</dbReference>
<proteinExistence type="predicted"/>
<protein>
    <submittedName>
        <fullName evidence="1">20780_t:CDS:1</fullName>
    </submittedName>
</protein>
<organism evidence="1 2">
    <name type="scientific">Cetraspora pellucida</name>
    <dbReference type="NCBI Taxonomy" id="1433469"/>
    <lineage>
        <taxon>Eukaryota</taxon>
        <taxon>Fungi</taxon>
        <taxon>Fungi incertae sedis</taxon>
        <taxon>Mucoromycota</taxon>
        <taxon>Glomeromycotina</taxon>
        <taxon>Glomeromycetes</taxon>
        <taxon>Diversisporales</taxon>
        <taxon>Gigasporaceae</taxon>
        <taxon>Cetraspora</taxon>
    </lineage>
</organism>
<name>A0A9N9A920_9GLOM</name>
<comment type="caution">
    <text evidence="1">The sequence shown here is derived from an EMBL/GenBank/DDBJ whole genome shotgun (WGS) entry which is preliminary data.</text>
</comment>
<sequence>MSESIYPYPDSAIHKKLLPMVTYHHLPINQNTAILGTIYD</sequence>
<dbReference type="EMBL" id="CAJVQA010001635">
    <property type="protein sequence ID" value="CAG8520871.1"/>
    <property type="molecule type" value="Genomic_DNA"/>
</dbReference>
<accession>A0A9N9A920</accession>
<dbReference type="AlphaFoldDB" id="A0A9N9A920"/>
<reference evidence="1" key="1">
    <citation type="submission" date="2021-06" db="EMBL/GenBank/DDBJ databases">
        <authorList>
            <person name="Kallberg Y."/>
            <person name="Tangrot J."/>
            <person name="Rosling A."/>
        </authorList>
    </citation>
    <scope>NUCLEOTIDE SEQUENCE</scope>
    <source>
        <strain evidence="1">FL966</strain>
    </source>
</reference>
<keyword evidence="2" id="KW-1185">Reference proteome</keyword>
<evidence type="ECO:0000313" key="1">
    <source>
        <dbReference type="EMBL" id="CAG8520871.1"/>
    </source>
</evidence>